<accession>A0A1G2R8K3</accession>
<dbReference type="Proteomes" id="UP000178529">
    <property type="component" value="Unassembled WGS sequence"/>
</dbReference>
<dbReference type="PANTHER" id="PTHR48099:SF5">
    <property type="entry name" value="C-1-TETRAHYDROFOLATE SYNTHASE, CYTOPLASMIC"/>
    <property type="match status" value="1"/>
</dbReference>
<comment type="catalytic activity">
    <reaction evidence="9">
        <text>(6R)-5,10-methenyltetrahydrofolate + H2O = (6R)-10-formyltetrahydrofolate + H(+)</text>
        <dbReference type="Rhea" id="RHEA:23700"/>
        <dbReference type="ChEBI" id="CHEBI:15377"/>
        <dbReference type="ChEBI" id="CHEBI:15378"/>
        <dbReference type="ChEBI" id="CHEBI:57455"/>
        <dbReference type="ChEBI" id="CHEBI:195366"/>
        <dbReference type="EC" id="3.5.4.9"/>
    </reaction>
</comment>
<dbReference type="InterPro" id="IPR020631">
    <property type="entry name" value="THF_DH/CycHdrlase_NAD-bd_dom"/>
</dbReference>
<feature type="binding site" evidence="9">
    <location>
        <begin position="172"/>
        <end position="174"/>
    </location>
    <ligand>
        <name>NADP(+)</name>
        <dbReference type="ChEBI" id="CHEBI:58349"/>
    </ligand>
</feature>
<reference evidence="12 13" key="1">
    <citation type="journal article" date="2016" name="Nat. Commun.">
        <title>Thousands of microbial genomes shed light on interconnected biogeochemical processes in an aquifer system.</title>
        <authorList>
            <person name="Anantharaman K."/>
            <person name="Brown C.T."/>
            <person name="Hug L.A."/>
            <person name="Sharon I."/>
            <person name="Castelle C.J."/>
            <person name="Probst A.J."/>
            <person name="Thomas B.C."/>
            <person name="Singh A."/>
            <person name="Wilkins M.J."/>
            <person name="Karaoz U."/>
            <person name="Brodie E.L."/>
            <person name="Williams K.H."/>
            <person name="Hubbard S.S."/>
            <person name="Banfield J.F."/>
        </authorList>
    </citation>
    <scope>NUCLEOTIDE SEQUENCE [LARGE SCALE GENOMIC DNA]</scope>
</reference>
<comment type="function">
    <text evidence="9">Catalyzes the oxidation of 5,10-methylenetetrahydrofolate to 5,10-methenyltetrahydrofolate and then the hydrolysis of 5,10-methenyltetrahydrofolate to 10-formyltetrahydrofolate.</text>
</comment>
<dbReference type="PRINTS" id="PR00085">
    <property type="entry name" value="THFDHDRGNASE"/>
</dbReference>
<keyword evidence="3 9" id="KW-0658">Purine biosynthesis</keyword>
<keyword evidence="7 9" id="KW-0486">Methionine biosynthesis</keyword>
<dbReference type="GO" id="GO:0000105">
    <property type="term" value="P:L-histidine biosynthetic process"/>
    <property type="evidence" value="ECO:0007669"/>
    <property type="project" value="UniProtKB-KW"/>
</dbReference>
<evidence type="ECO:0000313" key="13">
    <source>
        <dbReference type="Proteomes" id="UP000178529"/>
    </source>
</evidence>
<protein>
    <recommendedName>
        <fullName evidence="9">Bifunctional protein FolD</fullName>
    </recommendedName>
    <domain>
        <recommendedName>
            <fullName evidence="9">Methylenetetrahydrofolate dehydrogenase</fullName>
            <ecNumber evidence="9">1.5.1.5</ecNumber>
        </recommendedName>
    </domain>
    <domain>
        <recommendedName>
            <fullName evidence="9">Methenyltetrahydrofolate cyclohydrolase</fullName>
            <ecNumber evidence="9">3.5.4.9</ecNumber>
        </recommendedName>
    </domain>
</protein>
<evidence type="ECO:0000256" key="2">
    <source>
        <dbReference type="ARBA" id="ARBA00022563"/>
    </source>
</evidence>
<dbReference type="GO" id="GO:0005829">
    <property type="term" value="C:cytosol"/>
    <property type="evidence" value="ECO:0007669"/>
    <property type="project" value="TreeGrafter"/>
</dbReference>
<dbReference type="SUPFAM" id="SSF53223">
    <property type="entry name" value="Aminoacid dehydrogenase-like, N-terminal domain"/>
    <property type="match status" value="1"/>
</dbReference>
<dbReference type="GO" id="GO:0009086">
    <property type="term" value="P:methionine biosynthetic process"/>
    <property type="evidence" value="ECO:0007669"/>
    <property type="project" value="UniProtKB-KW"/>
</dbReference>
<dbReference type="EC" id="3.5.4.9" evidence="9"/>
<evidence type="ECO:0000256" key="8">
    <source>
        <dbReference type="ARBA" id="ARBA00023268"/>
    </source>
</evidence>
<feature type="binding site" evidence="9">
    <location>
        <position position="238"/>
    </location>
    <ligand>
        <name>NADP(+)</name>
        <dbReference type="ChEBI" id="CHEBI:58349"/>
    </ligand>
</feature>
<dbReference type="InterPro" id="IPR046346">
    <property type="entry name" value="Aminoacid_DH-like_N_sf"/>
</dbReference>
<evidence type="ECO:0000256" key="9">
    <source>
        <dbReference type="HAMAP-Rule" id="MF_01576"/>
    </source>
</evidence>
<dbReference type="Pfam" id="PF02882">
    <property type="entry name" value="THF_DHG_CYH_C"/>
    <property type="match status" value="1"/>
</dbReference>
<keyword evidence="2 9" id="KW-0554">One-carbon metabolism</keyword>
<evidence type="ECO:0000256" key="4">
    <source>
        <dbReference type="ARBA" id="ARBA00022801"/>
    </source>
</evidence>
<dbReference type="Gene3D" id="3.40.50.10860">
    <property type="entry name" value="Leucine Dehydrogenase, chain A, domain 1"/>
    <property type="match status" value="1"/>
</dbReference>
<dbReference type="AlphaFoldDB" id="A0A1G2R8K3"/>
<dbReference type="PANTHER" id="PTHR48099">
    <property type="entry name" value="C-1-TETRAHYDROFOLATE SYNTHASE, CYTOPLASMIC-RELATED"/>
    <property type="match status" value="1"/>
</dbReference>
<feature type="domain" description="Tetrahydrofolate dehydrogenase/cyclohydrolase catalytic" evidence="10">
    <location>
        <begin position="5"/>
        <end position="114"/>
    </location>
</feature>
<dbReference type="GO" id="GO:0006164">
    <property type="term" value="P:purine nucleotide biosynthetic process"/>
    <property type="evidence" value="ECO:0007669"/>
    <property type="project" value="UniProtKB-KW"/>
</dbReference>
<keyword evidence="8 9" id="KW-0511">Multifunctional enzyme</keyword>
<comment type="caution">
    <text evidence="12">The sequence shown here is derived from an EMBL/GenBank/DDBJ whole genome shotgun (WGS) entry which is preliminary data.</text>
</comment>
<dbReference type="Gene3D" id="3.40.50.720">
    <property type="entry name" value="NAD(P)-binding Rossmann-like Domain"/>
    <property type="match status" value="1"/>
</dbReference>
<organism evidence="12 13">
    <name type="scientific">Candidatus Wildermuthbacteria bacterium RIFCSPHIGHO2_02_FULL_48_16</name>
    <dbReference type="NCBI Taxonomy" id="1802453"/>
    <lineage>
        <taxon>Bacteria</taxon>
        <taxon>Candidatus Wildermuthiibacteriota</taxon>
    </lineage>
</organism>
<keyword evidence="9" id="KW-0028">Amino-acid biosynthesis</keyword>
<dbReference type="SUPFAM" id="SSF51735">
    <property type="entry name" value="NAD(P)-binding Rossmann-fold domains"/>
    <property type="match status" value="1"/>
</dbReference>
<keyword evidence="6 9" id="KW-0560">Oxidoreductase</keyword>
<dbReference type="InterPro" id="IPR036291">
    <property type="entry name" value="NAD(P)-bd_dom_sf"/>
</dbReference>
<dbReference type="GO" id="GO:0004477">
    <property type="term" value="F:methenyltetrahydrofolate cyclohydrolase activity"/>
    <property type="evidence" value="ECO:0007669"/>
    <property type="project" value="UniProtKB-UniRule"/>
</dbReference>
<evidence type="ECO:0000256" key="3">
    <source>
        <dbReference type="ARBA" id="ARBA00022755"/>
    </source>
</evidence>
<evidence type="ECO:0000313" key="12">
    <source>
        <dbReference type="EMBL" id="OHA69186.1"/>
    </source>
</evidence>
<dbReference type="EMBL" id="MHTY01000004">
    <property type="protein sequence ID" value="OHA69186.1"/>
    <property type="molecule type" value="Genomic_DNA"/>
</dbReference>
<comment type="similarity">
    <text evidence="9">Belongs to the tetrahydrofolate dehydrogenase/cyclohydrolase family.</text>
</comment>
<evidence type="ECO:0000259" key="11">
    <source>
        <dbReference type="Pfam" id="PF02882"/>
    </source>
</evidence>
<evidence type="ECO:0000259" key="10">
    <source>
        <dbReference type="Pfam" id="PF00763"/>
    </source>
</evidence>
<comment type="subunit">
    <text evidence="9">Homodimer.</text>
</comment>
<dbReference type="InterPro" id="IPR020630">
    <property type="entry name" value="THF_DH/CycHdrlase_cat_dom"/>
</dbReference>
<sequence length="299" mass="31455">MATILSGETLAKEILAKLESAAKGKNLKLAVVLVGDSEVSKKYITEKQKAAEKLGIAFSLFEVEEAVTQEELGRKVQELADDRTCSGIVVQLPLPPHINTPSVLDRIPVEKDVDVLSTKSFELFKQGKLGILPPTVAAISLLLESAGVSFDEKAGLPAEARYGGRRRVVIVGKGRLVGIPLSIWFLQKGITPVVADKSTLNIGEVTKTADILVSATGKAGLIKGDMVKEGAVVIDAGTSVEGSPSTRSARSGRQASLAGDVDFESVSKKASFITPVPGGVGPLTVACLLDNLVTLWKQS</sequence>
<evidence type="ECO:0000256" key="1">
    <source>
        <dbReference type="ARBA" id="ARBA00004777"/>
    </source>
</evidence>
<dbReference type="HAMAP" id="MF_01576">
    <property type="entry name" value="THF_DHG_CYH"/>
    <property type="match status" value="1"/>
</dbReference>
<proteinExistence type="inferred from homology"/>
<evidence type="ECO:0000256" key="6">
    <source>
        <dbReference type="ARBA" id="ARBA00023002"/>
    </source>
</evidence>
<keyword evidence="5 9" id="KW-0521">NADP</keyword>
<name>A0A1G2R8K3_9BACT</name>
<dbReference type="GO" id="GO:0035999">
    <property type="term" value="P:tetrahydrofolate interconversion"/>
    <property type="evidence" value="ECO:0007669"/>
    <property type="project" value="UniProtKB-UniRule"/>
</dbReference>
<keyword evidence="4 9" id="KW-0378">Hydrolase</keyword>
<feature type="domain" description="Tetrahydrofolate dehydrogenase/cyclohydrolase NAD(P)-binding" evidence="11">
    <location>
        <begin position="166"/>
        <end position="298"/>
    </location>
</feature>
<dbReference type="Pfam" id="PF00763">
    <property type="entry name" value="THF_DHG_CYH"/>
    <property type="match status" value="1"/>
</dbReference>
<comment type="catalytic activity">
    <reaction evidence="9">
        <text>(6R)-5,10-methylene-5,6,7,8-tetrahydrofolate + NADP(+) = (6R)-5,10-methenyltetrahydrofolate + NADPH</text>
        <dbReference type="Rhea" id="RHEA:22812"/>
        <dbReference type="ChEBI" id="CHEBI:15636"/>
        <dbReference type="ChEBI" id="CHEBI:57455"/>
        <dbReference type="ChEBI" id="CHEBI:57783"/>
        <dbReference type="ChEBI" id="CHEBI:58349"/>
        <dbReference type="EC" id="1.5.1.5"/>
    </reaction>
</comment>
<comment type="caution">
    <text evidence="9">Lacks conserved residue(s) required for the propagation of feature annotation.</text>
</comment>
<evidence type="ECO:0000256" key="5">
    <source>
        <dbReference type="ARBA" id="ARBA00022857"/>
    </source>
</evidence>
<gene>
    <name evidence="9" type="primary">folD</name>
    <name evidence="12" type="ORF">A3J68_00830</name>
</gene>
<dbReference type="EC" id="1.5.1.5" evidence="9"/>
<dbReference type="GO" id="GO:0004488">
    <property type="term" value="F:methylenetetrahydrofolate dehydrogenase (NADP+) activity"/>
    <property type="evidence" value="ECO:0007669"/>
    <property type="project" value="UniProtKB-UniRule"/>
</dbReference>
<dbReference type="InterPro" id="IPR000672">
    <property type="entry name" value="THF_DH/CycHdrlase"/>
</dbReference>
<evidence type="ECO:0000256" key="7">
    <source>
        <dbReference type="ARBA" id="ARBA00023167"/>
    </source>
</evidence>
<dbReference type="CDD" id="cd01080">
    <property type="entry name" value="NAD_bind_m-THF_DH_Cyclohyd"/>
    <property type="match status" value="1"/>
</dbReference>
<keyword evidence="9" id="KW-0368">Histidine biosynthesis</keyword>
<comment type="pathway">
    <text evidence="1 9">One-carbon metabolism; tetrahydrofolate interconversion.</text>
</comment>
<dbReference type="UniPathway" id="UPA00193"/>